<keyword evidence="4" id="KW-1185">Reference proteome</keyword>
<protein>
    <recommendedName>
        <fullName evidence="2">Alpha/beta hydrolase fold-3 domain-containing protein</fullName>
    </recommendedName>
</protein>
<dbReference type="GO" id="GO:0016787">
    <property type="term" value="F:hydrolase activity"/>
    <property type="evidence" value="ECO:0007669"/>
    <property type="project" value="InterPro"/>
</dbReference>
<evidence type="ECO:0000313" key="3">
    <source>
        <dbReference type="EMBL" id="KAH6830783.1"/>
    </source>
</evidence>
<feature type="domain" description="Alpha/beta hydrolase fold-3" evidence="2">
    <location>
        <begin position="79"/>
        <end position="302"/>
    </location>
</feature>
<dbReference type="InterPro" id="IPR013094">
    <property type="entry name" value="AB_hydrolase_3"/>
</dbReference>
<sequence length="321" mass="35596">MSKLDPYEHLKISLNPDGSLTRYTHLPTAAATGETPRFSGHAVLSKDVTLDAAKKTWLRIYLPARLPSNDKTVARLPIIFFFHSSGWIRTSIAEAATHENTNRISGEVPAILVAVEVRLAPENRLPAQYEDAVDAVLWVRNQAADNVDGGDQWIRDYGDFSRCYLYGVSCGANVAYNAALRLQDVKLHPLKMAGTILNQPFFGAKQRTKSELELAADEYFPLPVQDLLWELALPVGTDRDHRFSNPFADEVVKEKVKKIGRCLVIGFGGDPLIDRQQNLVKMLAEAGVAVDARFDDAGHHGVDMADSRRATAILNFIKIFV</sequence>
<reference evidence="3 4" key="1">
    <citation type="journal article" date="2021" name="Nat. Commun.">
        <title>Incipient diploidization of the medicinal plant Perilla within 10,000 years.</title>
        <authorList>
            <person name="Zhang Y."/>
            <person name="Shen Q."/>
            <person name="Leng L."/>
            <person name="Zhang D."/>
            <person name="Chen S."/>
            <person name="Shi Y."/>
            <person name="Ning Z."/>
            <person name="Chen S."/>
        </authorList>
    </citation>
    <scope>NUCLEOTIDE SEQUENCE [LARGE SCALE GENOMIC DNA]</scope>
    <source>
        <strain evidence="4">cv. PC099</strain>
    </source>
</reference>
<dbReference type="Gene3D" id="3.40.50.1820">
    <property type="entry name" value="alpha/beta hydrolase"/>
    <property type="match status" value="1"/>
</dbReference>
<dbReference type="Proteomes" id="UP001190926">
    <property type="component" value="Unassembled WGS sequence"/>
</dbReference>
<evidence type="ECO:0000256" key="1">
    <source>
        <dbReference type="ARBA" id="ARBA00010515"/>
    </source>
</evidence>
<organism evidence="3 4">
    <name type="scientific">Perilla frutescens var. hirtella</name>
    <name type="common">Perilla citriodora</name>
    <name type="synonym">Perilla setoyensis</name>
    <dbReference type="NCBI Taxonomy" id="608512"/>
    <lineage>
        <taxon>Eukaryota</taxon>
        <taxon>Viridiplantae</taxon>
        <taxon>Streptophyta</taxon>
        <taxon>Embryophyta</taxon>
        <taxon>Tracheophyta</taxon>
        <taxon>Spermatophyta</taxon>
        <taxon>Magnoliopsida</taxon>
        <taxon>eudicotyledons</taxon>
        <taxon>Gunneridae</taxon>
        <taxon>Pentapetalae</taxon>
        <taxon>asterids</taxon>
        <taxon>lamiids</taxon>
        <taxon>Lamiales</taxon>
        <taxon>Lamiaceae</taxon>
        <taxon>Nepetoideae</taxon>
        <taxon>Elsholtzieae</taxon>
        <taxon>Perilla</taxon>
    </lineage>
</organism>
<comment type="caution">
    <text evidence="3">The sequence shown here is derived from an EMBL/GenBank/DDBJ whole genome shotgun (WGS) entry which is preliminary data.</text>
</comment>
<gene>
    <name evidence="3" type="ORF">C2S53_009541</name>
</gene>
<dbReference type="AlphaFoldDB" id="A0AAD4P8J9"/>
<dbReference type="PANTHER" id="PTHR23024:SF212">
    <property type="entry name" value="CARBOXYLESTERASE 9-RELATED"/>
    <property type="match status" value="1"/>
</dbReference>
<dbReference type="PANTHER" id="PTHR23024">
    <property type="entry name" value="ARYLACETAMIDE DEACETYLASE"/>
    <property type="match status" value="1"/>
</dbReference>
<proteinExistence type="inferred from homology"/>
<name>A0AAD4P8J9_PERFH</name>
<evidence type="ECO:0000313" key="4">
    <source>
        <dbReference type="Proteomes" id="UP001190926"/>
    </source>
</evidence>
<dbReference type="SUPFAM" id="SSF53474">
    <property type="entry name" value="alpha/beta-Hydrolases"/>
    <property type="match status" value="1"/>
</dbReference>
<comment type="similarity">
    <text evidence="1">Belongs to the 'GDXG' lipolytic enzyme family.</text>
</comment>
<dbReference type="InterPro" id="IPR050466">
    <property type="entry name" value="Carboxylest/Gibb_receptor"/>
</dbReference>
<dbReference type="Pfam" id="PF07859">
    <property type="entry name" value="Abhydrolase_3"/>
    <property type="match status" value="1"/>
</dbReference>
<accession>A0AAD4P8J9</accession>
<dbReference type="EMBL" id="SDAM02000092">
    <property type="protein sequence ID" value="KAH6830783.1"/>
    <property type="molecule type" value="Genomic_DNA"/>
</dbReference>
<dbReference type="InterPro" id="IPR029058">
    <property type="entry name" value="AB_hydrolase_fold"/>
</dbReference>
<evidence type="ECO:0000259" key="2">
    <source>
        <dbReference type="Pfam" id="PF07859"/>
    </source>
</evidence>